<dbReference type="EMBL" id="JBBKZS010000021">
    <property type="protein sequence ID" value="MEJ8858920.1"/>
    <property type="molecule type" value="Genomic_DNA"/>
</dbReference>
<dbReference type="Gene3D" id="1.10.1040.10">
    <property type="entry name" value="N-(1-d-carboxylethyl)-l-norvaline Dehydrogenase, domain 2"/>
    <property type="match status" value="1"/>
</dbReference>
<evidence type="ECO:0000313" key="13">
    <source>
        <dbReference type="EMBL" id="MEJ8858920.1"/>
    </source>
</evidence>
<evidence type="ECO:0000256" key="5">
    <source>
        <dbReference type="ARBA" id="ARBA00022655"/>
    </source>
</evidence>
<comment type="similarity">
    <text evidence="2 10">Belongs to the ketopantoate reductase family.</text>
</comment>
<dbReference type="EC" id="1.1.1.169" evidence="3 10"/>
<accession>A0ABU8XIJ1</accession>
<protein>
    <recommendedName>
        <fullName evidence="4 10">2-dehydropantoate 2-reductase</fullName>
        <ecNumber evidence="3 10">1.1.1.169</ecNumber>
    </recommendedName>
    <alternativeName>
        <fullName evidence="8 10">Ketopantoate reductase</fullName>
    </alternativeName>
</protein>
<comment type="catalytic activity">
    <reaction evidence="9 10">
        <text>(R)-pantoate + NADP(+) = 2-dehydropantoate + NADPH + H(+)</text>
        <dbReference type="Rhea" id="RHEA:16233"/>
        <dbReference type="ChEBI" id="CHEBI:11561"/>
        <dbReference type="ChEBI" id="CHEBI:15378"/>
        <dbReference type="ChEBI" id="CHEBI:15980"/>
        <dbReference type="ChEBI" id="CHEBI:57783"/>
        <dbReference type="ChEBI" id="CHEBI:58349"/>
        <dbReference type="EC" id="1.1.1.169"/>
    </reaction>
</comment>
<dbReference type="SUPFAM" id="SSF48179">
    <property type="entry name" value="6-phosphogluconate dehydrogenase C-terminal domain-like"/>
    <property type="match status" value="1"/>
</dbReference>
<evidence type="ECO:0000256" key="8">
    <source>
        <dbReference type="ARBA" id="ARBA00032024"/>
    </source>
</evidence>
<dbReference type="Proteomes" id="UP001367030">
    <property type="component" value="Unassembled WGS sequence"/>
</dbReference>
<dbReference type="RefSeq" id="WP_340338972.1">
    <property type="nucleotide sequence ID" value="NZ_JBBKZS010000021.1"/>
</dbReference>
<reference evidence="13 14" key="1">
    <citation type="submission" date="2024-03" db="EMBL/GenBank/DDBJ databases">
        <title>Novel species of the genus Variovorax.</title>
        <authorList>
            <person name="Liu Q."/>
            <person name="Xin Y.-H."/>
        </authorList>
    </citation>
    <scope>NUCLEOTIDE SEQUENCE [LARGE SCALE GENOMIC DNA]</scope>
    <source>
        <strain evidence="13 14">KACC 18901</strain>
    </source>
</reference>
<keyword evidence="14" id="KW-1185">Reference proteome</keyword>
<evidence type="ECO:0000256" key="6">
    <source>
        <dbReference type="ARBA" id="ARBA00022857"/>
    </source>
</evidence>
<evidence type="ECO:0000256" key="3">
    <source>
        <dbReference type="ARBA" id="ARBA00013014"/>
    </source>
</evidence>
<dbReference type="InterPro" id="IPR036291">
    <property type="entry name" value="NAD(P)-bd_dom_sf"/>
</dbReference>
<keyword evidence="6 10" id="KW-0521">NADP</keyword>
<dbReference type="InterPro" id="IPR013328">
    <property type="entry name" value="6PGD_dom2"/>
</dbReference>
<comment type="function">
    <text evidence="10">Catalyzes the NADPH-dependent reduction of ketopantoate into pantoic acid.</text>
</comment>
<dbReference type="Gene3D" id="3.40.50.720">
    <property type="entry name" value="NAD(P)-binding Rossmann-like Domain"/>
    <property type="match status" value="1"/>
</dbReference>
<dbReference type="PANTHER" id="PTHR21708:SF26">
    <property type="entry name" value="2-DEHYDROPANTOATE 2-REDUCTASE"/>
    <property type="match status" value="1"/>
</dbReference>
<dbReference type="InterPro" id="IPR003710">
    <property type="entry name" value="ApbA"/>
</dbReference>
<feature type="domain" description="Ketopantoate reductase C-terminal" evidence="12">
    <location>
        <begin position="179"/>
        <end position="301"/>
    </location>
</feature>
<dbReference type="PANTHER" id="PTHR21708">
    <property type="entry name" value="PROBABLE 2-DEHYDROPANTOATE 2-REDUCTASE"/>
    <property type="match status" value="1"/>
</dbReference>
<dbReference type="InterPro" id="IPR013332">
    <property type="entry name" value="KPR_N"/>
</dbReference>
<gene>
    <name evidence="13" type="ORF">WKW79_30420</name>
</gene>
<name>A0ABU8XIJ1_9BURK</name>
<keyword evidence="7 10" id="KW-0560">Oxidoreductase</keyword>
<dbReference type="InterPro" id="IPR013752">
    <property type="entry name" value="KPA_reductase"/>
</dbReference>
<keyword evidence="5 10" id="KW-0566">Pantothenate biosynthesis</keyword>
<proteinExistence type="inferred from homology"/>
<dbReference type="InterPro" id="IPR008927">
    <property type="entry name" value="6-PGluconate_DH-like_C_sf"/>
</dbReference>
<evidence type="ECO:0000259" key="11">
    <source>
        <dbReference type="Pfam" id="PF02558"/>
    </source>
</evidence>
<sequence>MRFLVVGAGALGGYFGGRLLDSGQDASFLVRPDRAAQLSSQGLVIRSPAGDLHLPPPPMLHAQQIKEHFDVVIVACKAYDLEHAISAFAPAVGPHTAILPLLNGMRHLDLLVERFGHRRVLGGASIIAAALDGAGGINHSSTEHTLLFGELDGERTARVEQIAQAFSRARFDARASDEIVQAMWEKWIHIATLASITALLRANVGDIVDARAHNLALDLLDECCRIAAFNAHAPSRQAIDHTRAAILKSGSSLTGSMFHDIERGAPTECEHILGDLLRRGRWSTADTRLLPVAYAHVRSYEVRRKREAGEVAEALHRRAA</sequence>
<comment type="caution">
    <text evidence="13">The sequence shown here is derived from an EMBL/GenBank/DDBJ whole genome shotgun (WGS) entry which is preliminary data.</text>
</comment>
<feature type="domain" description="Ketopantoate reductase N-terminal" evidence="11">
    <location>
        <begin position="4"/>
        <end position="152"/>
    </location>
</feature>
<evidence type="ECO:0000256" key="10">
    <source>
        <dbReference type="RuleBase" id="RU362068"/>
    </source>
</evidence>
<dbReference type="InterPro" id="IPR051402">
    <property type="entry name" value="KPR-Related"/>
</dbReference>
<evidence type="ECO:0000256" key="1">
    <source>
        <dbReference type="ARBA" id="ARBA00004994"/>
    </source>
</evidence>
<comment type="pathway">
    <text evidence="1 10">Cofactor biosynthesis; (R)-pantothenate biosynthesis; (R)-pantoate from 3-methyl-2-oxobutanoate: step 2/2.</text>
</comment>
<evidence type="ECO:0000256" key="9">
    <source>
        <dbReference type="ARBA" id="ARBA00048793"/>
    </source>
</evidence>
<evidence type="ECO:0000313" key="14">
    <source>
        <dbReference type="Proteomes" id="UP001367030"/>
    </source>
</evidence>
<evidence type="ECO:0000256" key="7">
    <source>
        <dbReference type="ARBA" id="ARBA00023002"/>
    </source>
</evidence>
<dbReference type="Pfam" id="PF02558">
    <property type="entry name" value="ApbA"/>
    <property type="match status" value="1"/>
</dbReference>
<evidence type="ECO:0000259" key="12">
    <source>
        <dbReference type="Pfam" id="PF08546"/>
    </source>
</evidence>
<dbReference type="SUPFAM" id="SSF51735">
    <property type="entry name" value="NAD(P)-binding Rossmann-fold domains"/>
    <property type="match status" value="1"/>
</dbReference>
<evidence type="ECO:0000256" key="4">
    <source>
        <dbReference type="ARBA" id="ARBA00019465"/>
    </source>
</evidence>
<dbReference type="NCBIfam" id="TIGR00745">
    <property type="entry name" value="apbA_panE"/>
    <property type="match status" value="1"/>
</dbReference>
<dbReference type="Pfam" id="PF08546">
    <property type="entry name" value="ApbA_C"/>
    <property type="match status" value="1"/>
</dbReference>
<organism evidence="13 14">
    <name type="scientific">Variovorax robiniae</name>
    <dbReference type="NCBI Taxonomy" id="1836199"/>
    <lineage>
        <taxon>Bacteria</taxon>
        <taxon>Pseudomonadati</taxon>
        <taxon>Pseudomonadota</taxon>
        <taxon>Betaproteobacteria</taxon>
        <taxon>Burkholderiales</taxon>
        <taxon>Comamonadaceae</taxon>
        <taxon>Variovorax</taxon>
    </lineage>
</organism>
<evidence type="ECO:0000256" key="2">
    <source>
        <dbReference type="ARBA" id="ARBA00007870"/>
    </source>
</evidence>